<reference evidence="1" key="2">
    <citation type="journal article" date="2022" name="Microbiol. Resour. Announc.">
        <title>Metagenome Sequencing to Explore Phylogenomics of Terrestrial Cyanobacteria.</title>
        <authorList>
            <person name="Ward R.D."/>
            <person name="Stajich J.E."/>
            <person name="Johansen J.R."/>
            <person name="Huntemann M."/>
            <person name="Clum A."/>
            <person name="Foster B."/>
            <person name="Foster B."/>
            <person name="Roux S."/>
            <person name="Palaniappan K."/>
            <person name="Varghese N."/>
            <person name="Mukherjee S."/>
            <person name="Reddy T.B.K."/>
            <person name="Daum C."/>
            <person name="Copeland A."/>
            <person name="Chen I.A."/>
            <person name="Ivanova N.N."/>
            <person name="Kyrpides N.C."/>
            <person name="Shapiro N."/>
            <person name="Eloe-Fadrosh E.A."/>
            <person name="Pietrasiak N."/>
        </authorList>
    </citation>
    <scope>NUCLEOTIDE SEQUENCE</scope>
    <source>
        <strain evidence="1">HA4357-MV3</strain>
    </source>
</reference>
<dbReference type="EMBL" id="JAHHHW010000094">
    <property type="protein sequence ID" value="MBW4432871.1"/>
    <property type="molecule type" value="Genomic_DNA"/>
</dbReference>
<name>A0A9E3H8Z7_9NOST</name>
<organism evidence="1 2">
    <name type="scientific">Pelatocladus maniniholoensis HA4357-MV3</name>
    <dbReference type="NCBI Taxonomy" id="1117104"/>
    <lineage>
        <taxon>Bacteria</taxon>
        <taxon>Bacillati</taxon>
        <taxon>Cyanobacteriota</taxon>
        <taxon>Cyanophyceae</taxon>
        <taxon>Nostocales</taxon>
        <taxon>Nostocaceae</taxon>
        <taxon>Pelatocladus</taxon>
    </lineage>
</organism>
<dbReference type="AlphaFoldDB" id="A0A9E3H8Z7"/>
<protein>
    <submittedName>
        <fullName evidence="1">Uncharacterized protein</fullName>
    </submittedName>
</protein>
<comment type="caution">
    <text evidence="1">The sequence shown here is derived from an EMBL/GenBank/DDBJ whole genome shotgun (WGS) entry which is preliminary data.</text>
</comment>
<accession>A0A9E3H8Z7</accession>
<evidence type="ECO:0000313" key="1">
    <source>
        <dbReference type="EMBL" id="MBW4432871.1"/>
    </source>
</evidence>
<proteinExistence type="predicted"/>
<evidence type="ECO:0000313" key="2">
    <source>
        <dbReference type="Proteomes" id="UP000813215"/>
    </source>
</evidence>
<dbReference type="Proteomes" id="UP000813215">
    <property type="component" value="Unassembled WGS sequence"/>
</dbReference>
<gene>
    <name evidence="1" type="ORF">KME28_14365</name>
</gene>
<sequence>MQAKKYLCQRSNIAASINEAIDTFAKNIYLPPVEEGNYLAFRNWHNSNKFHINAIFVQQKLHNEYLDWK</sequence>
<reference evidence="1" key="1">
    <citation type="submission" date="2021-05" db="EMBL/GenBank/DDBJ databases">
        <authorList>
            <person name="Pietrasiak N."/>
            <person name="Ward R."/>
            <person name="Stajich J.E."/>
            <person name="Kurbessoian T."/>
        </authorList>
    </citation>
    <scope>NUCLEOTIDE SEQUENCE</scope>
    <source>
        <strain evidence="1">HA4357-MV3</strain>
    </source>
</reference>